<organism evidence="1 2">
    <name type="scientific">Acetobacter estunensis</name>
    <dbReference type="NCBI Taxonomy" id="104097"/>
    <lineage>
        <taxon>Bacteria</taxon>
        <taxon>Pseudomonadati</taxon>
        <taxon>Pseudomonadota</taxon>
        <taxon>Alphaproteobacteria</taxon>
        <taxon>Acetobacterales</taxon>
        <taxon>Acetobacteraceae</taxon>
        <taxon>Acetobacter</taxon>
    </lineage>
</organism>
<dbReference type="InterPro" id="IPR036249">
    <property type="entry name" value="Thioredoxin-like_sf"/>
</dbReference>
<sequence>MNDRLTGVTTGSEATQPVLHVCVTCRKPAPDAQPMGQELYDRLLEGAGTAGVRVCAVKCLAACANGCTATISMPGKWAWLLGHLTSDKSDDLLTYAQAYAASKSGTVMPSRRPASLSDMILGRFPALLPAVEELS</sequence>
<gene>
    <name evidence="1" type="ORF">GOB87_07330</name>
</gene>
<dbReference type="AlphaFoldDB" id="A0A967B6M9"/>
<dbReference type="InterPro" id="IPR012863">
    <property type="entry name" value="DUF1636"/>
</dbReference>
<dbReference type="Proteomes" id="UP000597459">
    <property type="component" value="Unassembled WGS sequence"/>
</dbReference>
<name>A0A967B6M9_9PROT</name>
<accession>A0A967B6M9</accession>
<keyword evidence="2" id="KW-1185">Reference proteome</keyword>
<reference evidence="1" key="1">
    <citation type="submission" date="2019-11" db="EMBL/GenBank/DDBJ databases">
        <title>Description of new Acetobacter species.</title>
        <authorList>
            <person name="Cleenwerck I."/>
            <person name="Sombolestani A.S."/>
        </authorList>
    </citation>
    <scope>NUCLEOTIDE SEQUENCE</scope>
    <source>
        <strain evidence="1">LMG 1626</strain>
    </source>
</reference>
<dbReference type="SUPFAM" id="SSF52833">
    <property type="entry name" value="Thioredoxin-like"/>
    <property type="match status" value="1"/>
</dbReference>
<dbReference type="EMBL" id="WOTH01000011">
    <property type="protein sequence ID" value="NHO53775.1"/>
    <property type="molecule type" value="Genomic_DNA"/>
</dbReference>
<dbReference type="CDD" id="cd02980">
    <property type="entry name" value="TRX_Fd_family"/>
    <property type="match status" value="1"/>
</dbReference>
<dbReference type="Pfam" id="PF07845">
    <property type="entry name" value="DUF1636"/>
    <property type="match status" value="1"/>
</dbReference>
<comment type="caution">
    <text evidence="1">The sequence shown here is derived from an EMBL/GenBank/DDBJ whole genome shotgun (WGS) entry which is preliminary data.</text>
</comment>
<proteinExistence type="predicted"/>
<evidence type="ECO:0000313" key="1">
    <source>
        <dbReference type="EMBL" id="NHO53775.1"/>
    </source>
</evidence>
<evidence type="ECO:0000313" key="2">
    <source>
        <dbReference type="Proteomes" id="UP000597459"/>
    </source>
</evidence>
<protein>
    <submittedName>
        <fullName evidence="1">DUF1636 domain-containing protein</fullName>
    </submittedName>
</protein>
<dbReference type="RefSeq" id="WP_166314449.1">
    <property type="nucleotide sequence ID" value="NZ_WOTH01000011.1"/>
</dbReference>